<evidence type="ECO:0008006" key="10">
    <source>
        <dbReference type="Google" id="ProtNLM"/>
    </source>
</evidence>
<dbReference type="VEuPathDB" id="FungiDB:LCOR_05241.1"/>
<dbReference type="PROSITE" id="PS51460">
    <property type="entry name" value="GAR"/>
    <property type="match status" value="1"/>
</dbReference>
<feature type="region of interest" description="Disordered" evidence="5">
    <location>
        <begin position="16"/>
        <end position="43"/>
    </location>
</feature>
<keyword evidence="3" id="KW-0206">Cytoskeleton</keyword>
<feature type="region of interest" description="Disordered" evidence="5">
    <location>
        <begin position="1973"/>
        <end position="2040"/>
    </location>
</feature>
<feature type="compositionally biased region" description="Low complexity" evidence="5">
    <location>
        <begin position="1828"/>
        <end position="1841"/>
    </location>
</feature>
<evidence type="ECO:0000259" key="7">
    <source>
        <dbReference type="PROSITE" id="PS51460"/>
    </source>
</evidence>
<dbReference type="Gene3D" id="1.10.418.10">
    <property type="entry name" value="Calponin-like domain"/>
    <property type="match status" value="1"/>
</dbReference>
<evidence type="ECO:0000313" key="9">
    <source>
        <dbReference type="Proteomes" id="UP000027586"/>
    </source>
</evidence>
<proteinExistence type="predicted"/>
<name>A0A068RY68_9FUNG</name>
<feature type="compositionally biased region" description="Polar residues" evidence="5">
    <location>
        <begin position="2006"/>
        <end position="2025"/>
    </location>
</feature>
<dbReference type="GO" id="GO:0008017">
    <property type="term" value="F:microtubule binding"/>
    <property type="evidence" value="ECO:0007669"/>
    <property type="project" value="InterPro"/>
</dbReference>
<evidence type="ECO:0000256" key="4">
    <source>
        <dbReference type="SAM" id="Coils"/>
    </source>
</evidence>
<organism evidence="8 9">
    <name type="scientific">Lichtheimia corymbifera JMRC:FSU:9682</name>
    <dbReference type="NCBI Taxonomy" id="1263082"/>
    <lineage>
        <taxon>Eukaryota</taxon>
        <taxon>Fungi</taxon>
        <taxon>Fungi incertae sedis</taxon>
        <taxon>Mucoromycota</taxon>
        <taxon>Mucoromycotina</taxon>
        <taxon>Mucoromycetes</taxon>
        <taxon>Mucorales</taxon>
        <taxon>Lichtheimiaceae</taxon>
        <taxon>Lichtheimia</taxon>
    </lineage>
</organism>
<feature type="region of interest" description="Disordered" evidence="5">
    <location>
        <begin position="1798"/>
        <end position="1895"/>
    </location>
</feature>
<dbReference type="Pfam" id="PF00307">
    <property type="entry name" value="CH"/>
    <property type="match status" value="1"/>
</dbReference>
<dbReference type="GO" id="GO:0005856">
    <property type="term" value="C:cytoskeleton"/>
    <property type="evidence" value="ECO:0007669"/>
    <property type="project" value="UniProtKB-SubCell"/>
</dbReference>
<evidence type="ECO:0000256" key="2">
    <source>
        <dbReference type="ARBA" id="ARBA00022490"/>
    </source>
</evidence>
<reference evidence="8" key="1">
    <citation type="submission" date="2013-08" db="EMBL/GenBank/DDBJ databases">
        <title>Gene expansion shapes genome architecture in the human pathogen Lichtheimia corymbifera: an evolutionary genomics analysis in the ancient terrestrial Mucorales (Mucoromycotina).</title>
        <authorList>
            <person name="Schwartze V.U."/>
            <person name="Winter S."/>
            <person name="Shelest E."/>
            <person name="Marcet-Houben M."/>
            <person name="Horn F."/>
            <person name="Wehner S."/>
            <person name="Hoffmann K."/>
            <person name="Riege K."/>
            <person name="Sammeth M."/>
            <person name="Nowrousian M."/>
            <person name="Valiante V."/>
            <person name="Linde J."/>
            <person name="Jacobsen I.D."/>
            <person name="Marz M."/>
            <person name="Brakhage A.A."/>
            <person name="Gabaldon T."/>
            <person name="Bocker S."/>
            <person name="Voigt K."/>
        </authorList>
    </citation>
    <scope>NUCLEOTIDE SEQUENCE [LARGE SCALE GENOMIC DNA]</scope>
    <source>
        <strain evidence="8">FSU 9682</strain>
    </source>
</reference>
<dbReference type="EMBL" id="CBTN010000020">
    <property type="protein sequence ID" value="CDH53941.1"/>
    <property type="molecule type" value="Genomic_DNA"/>
</dbReference>
<comment type="caution">
    <text evidence="8">The sequence shown here is derived from an EMBL/GenBank/DDBJ whole genome shotgun (WGS) entry which is preliminary data.</text>
</comment>
<keyword evidence="9" id="KW-1185">Reference proteome</keyword>
<accession>A0A068RY68</accession>
<dbReference type="InterPro" id="IPR036534">
    <property type="entry name" value="GAR_dom_sf"/>
</dbReference>
<dbReference type="InterPro" id="IPR036872">
    <property type="entry name" value="CH_dom_sf"/>
</dbReference>
<evidence type="ECO:0000256" key="5">
    <source>
        <dbReference type="SAM" id="MobiDB-lite"/>
    </source>
</evidence>
<evidence type="ECO:0000256" key="3">
    <source>
        <dbReference type="ARBA" id="ARBA00023212"/>
    </source>
</evidence>
<dbReference type="Proteomes" id="UP000027586">
    <property type="component" value="Unassembled WGS sequence"/>
</dbReference>
<evidence type="ECO:0000313" key="8">
    <source>
        <dbReference type="EMBL" id="CDH53941.1"/>
    </source>
</evidence>
<gene>
    <name evidence="8" type="ORF">LCOR_05241.1</name>
</gene>
<comment type="subcellular location">
    <subcellularLocation>
        <location evidence="1">Cytoplasm</location>
        <location evidence="1">Cytoskeleton</location>
    </subcellularLocation>
</comment>
<feature type="compositionally biased region" description="Low complexity" evidence="5">
    <location>
        <begin position="1860"/>
        <end position="1883"/>
    </location>
</feature>
<evidence type="ECO:0000259" key="6">
    <source>
        <dbReference type="PROSITE" id="PS50021"/>
    </source>
</evidence>
<feature type="coiled-coil region" evidence="4">
    <location>
        <begin position="1373"/>
        <end position="1400"/>
    </location>
</feature>
<feature type="compositionally biased region" description="Acidic residues" evidence="5">
    <location>
        <begin position="770"/>
        <end position="785"/>
    </location>
</feature>
<dbReference type="Gene3D" id="3.30.920.20">
    <property type="entry name" value="Gas2-like domain"/>
    <property type="match status" value="1"/>
</dbReference>
<dbReference type="SMART" id="SM00243">
    <property type="entry name" value="GAS2"/>
    <property type="match status" value="1"/>
</dbReference>
<dbReference type="SUPFAM" id="SSF47576">
    <property type="entry name" value="Calponin-homology domain, CH-domain"/>
    <property type="match status" value="1"/>
</dbReference>
<evidence type="ECO:0000256" key="1">
    <source>
        <dbReference type="ARBA" id="ARBA00004245"/>
    </source>
</evidence>
<sequence length="2076" mass="231672">MTAQFHVDTTAHASSKVLPCEHAPSSPDRSYAELPATPPSPPHTTIQAEFWHLRQCTLLNWVNSLLGCTPPLSSFLSLLEGDRLCTLITRVSGQQQQPQNGQQGFSGVVSMLHAWLGRTQVELAVSTEAVERGNQDQLISLVSLILTQHQIQLLNALQDTMVALVGSHMDPLPVASADDVQRVVLSYIQAIMADYATWRPSVSSFSGSEWKSGVVFMALLHWHQPASVRDLVDYKNPDQSRWSVILDTAFQRAHNAFDIPILLDAASLADASQVDHESVLAYLVEFIAKAVPAVSHQKDSVMTQRQNDIEEWISHMDHDTSTTPHCATPEPSDQDDEQQYQHYETNNNNNTSTTGSFTITSTYTQVRLTKSTKSATPDEEFEARVSSLLDKIAQLQHRLASLVPTRSSAAGYAMHNNSPATPDTQVSLDENSTIGSSSTNDTSERRRLHPLDAGPEDLEAYQQHFAAFQATLQAFEQDDMDPFRKACQEFDEKPANAAMVEDSYSSLMTNVENTSHMLDAFRRGFEFTQRCKIVRGELDAVQALMVRMTASSTDENVQDMERRVEKAAAMIRVIPEAFQDLITTDGTNQDSPYQKHYDALVERSGLVRSWVAEVRVWFAEAGRIRRWISIRMNRLDETTVPEPLKDEQLATSRETIEALNKAHASLEAEIEGFNKEDMARLRAHVKARTGASLSSKDLSPADTTTIEITLTTLAALDRLLGTLRAKGDALQILTQRMVWEDHVTECNTWITDTDNEVAEFIQDTARWQPTEDDQDEDECVDENKDDEGHWRREQLLAKERLKELVIQRLLMLENSRTEFDQGQFTLAVDAFQDLEDLTAVPAHLEKRQTACEERAETLGERIAYARQVVEQRLTVMDFVQQAGRVTQEGRQLLTALAEAQTTVHPDDSDYDDHDMTARVQTMQERIVQLVTAAAARIPYPESQDDEGSPEANAAIREAISAKRTALILLGDELDQALAALRTVLQMHRRGRQLLNDASRLSTWAEDRLRHLQSSVATESIGMDGLCRLERERDNLQHKLRDKENDTVDVLTSIHSLLDTTPAPGGRDRLDEAAQHLTCTFDDLRDTLDAHSRRLDALRRKLEDDTTYSEQLAQLAAFVARTRAALPGLKQTHGFITGQSEDQDRQRHEALDAAYADMETIFKENGAQFNRLRRHQDVTQQPESVKKTLATLDKEWEQLADELQHFQRFTEAVGGWCGRQRRLSMAEKELLNGLHENVSQLARTGWNEDDLLAIERRIDEALRVLDGVGNEIAAVSGSRDDPLEMANYACARDRHSMLTSKAHAIRTSVDALRKNADHAVALSEFLGQADALVADVQAHMDMMRRRMSLAGHGDFASLSPQAIEQQYLAIQRDTAVSENRAQQLRQQLQQLQRGAAAAGDNDSVREALKRAETAVGKLLETVALEKRQAAFVRKTQIHAKAAGDLKSWMDRCNDAVRQLTGDVCIKDESELRAEIEAIEHKMVEMQPVVRAFQAMPSRIFAGRDGQPIDLSDMHIDGRTVRSAIQTRENNILDEWRQLGEQLNVAKQRVKSAARHGETARKVKEILSLAGRLRERTGAIRIINRSNIPNNDDDHDNELSAVTTCPLSLLPTEHELLGARAELDAIERDIEHHLHARLAELDAMLNSNAESEDIFAGQRTEIAAALRGLTDMVRDKRAAASAAARLEPFLVVVEELEVLLSAIGEVVDRASPSYARTTEDGKPSRADLQGMLIDLDTRYRYYEPKIDELLAEARREATPLAADDHRVSQCVGDLADRWAQLQALAAARRSDLVARVGPLGLADFTTPPRRTASLAKRQSMPAFPKPSQSTPRPTGARAPRARPQSAMSSHRPRPASVRVPMSRRTAATAAVRTTPTSATARPPSRGSTNTPETYVPDPANDLDMAVGNIVNDSPYKIRVKMVPGEVGRYWFGTRRPKLAYCRILRSRMVMVRVGGGWVELSQFLRDQKLLEESDLVPHRASSQQQQQQSNARIREGVVTIRGGGTTGNKRNSFGPTSPSPGSDTRSTPHPRGLSPTTFGHGVKEGNKFLIPVDGQGNQVEVRMTKAKYKNSGFITPWR</sequence>
<feature type="coiled-coil region" evidence="4">
    <location>
        <begin position="649"/>
        <end position="676"/>
    </location>
</feature>
<dbReference type="InterPro" id="IPR003108">
    <property type="entry name" value="GAR_dom"/>
</dbReference>
<dbReference type="Gene3D" id="1.20.58.60">
    <property type="match status" value="3"/>
</dbReference>
<dbReference type="PROSITE" id="PS50021">
    <property type="entry name" value="CH"/>
    <property type="match status" value="1"/>
</dbReference>
<feature type="domain" description="Calponin-homology (CH)" evidence="6">
    <location>
        <begin position="178"/>
        <end position="291"/>
    </location>
</feature>
<feature type="domain" description="GAR" evidence="7">
    <location>
        <begin position="1895"/>
        <end position="1969"/>
    </location>
</feature>
<keyword evidence="4" id="KW-0175">Coiled coil</keyword>
<dbReference type="OrthoDB" id="2250192at2759"/>
<protein>
    <recommendedName>
        <fullName evidence="10">GAR domain-containing protein</fullName>
    </recommendedName>
</protein>
<feature type="region of interest" description="Disordered" evidence="5">
    <location>
        <begin position="766"/>
        <end position="786"/>
    </location>
</feature>
<feature type="region of interest" description="Disordered" evidence="5">
    <location>
        <begin position="318"/>
        <end position="338"/>
    </location>
</feature>
<dbReference type="InterPro" id="IPR001715">
    <property type="entry name" value="CH_dom"/>
</dbReference>
<dbReference type="SUPFAM" id="SSF143575">
    <property type="entry name" value="GAS2 domain-like"/>
    <property type="match status" value="1"/>
</dbReference>
<dbReference type="Pfam" id="PF02187">
    <property type="entry name" value="GAS2"/>
    <property type="match status" value="1"/>
</dbReference>
<dbReference type="STRING" id="1263082.A0A068RY68"/>
<feature type="compositionally biased region" description="Polar residues" evidence="5">
    <location>
        <begin position="415"/>
        <end position="441"/>
    </location>
</feature>
<keyword evidence="2" id="KW-0963">Cytoplasm</keyword>
<feature type="region of interest" description="Disordered" evidence="5">
    <location>
        <begin position="411"/>
        <end position="449"/>
    </location>
</feature>